<dbReference type="PANTHER" id="PTHR24023">
    <property type="entry name" value="COLLAGEN ALPHA"/>
    <property type="match status" value="1"/>
</dbReference>
<evidence type="ECO:0000313" key="3">
    <source>
        <dbReference type="Proteomes" id="UP000050794"/>
    </source>
</evidence>
<sequence length="260" mass="27626">LEDSHVDKQSQILGLDGDPGENGPRGRDGAYLPAPPPGANAALLDLLGRLDYQVRKDVAETLTAPGKRGRKGEPNRPGPPGPPGLRGESGPPGPKRPPGDRGKVLNGAPPGPPGPPGRTGPREQPGGRGHDGKPGLSGNQGIRGPVGDRGSAGNPGLPNHQDLPENLEPWIMLALPMYHFTAKRQTQNTCSHLISYTGAPSPSLPVVRPQQRPPPPPPYLDDIVPEQKSPQQHQNEAKETIYDDLPPQSGTNKEYLWIQK</sequence>
<keyword evidence="3" id="KW-1185">Reference proteome</keyword>
<dbReference type="GO" id="GO:0005615">
    <property type="term" value="C:extracellular space"/>
    <property type="evidence" value="ECO:0007669"/>
    <property type="project" value="TreeGrafter"/>
</dbReference>
<feature type="region of interest" description="Disordered" evidence="2">
    <location>
        <begin position="200"/>
        <end position="260"/>
    </location>
</feature>
<dbReference type="AlphaFoldDB" id="A0A183TZ29"/>
<evidence type="ECO:0000256" key="2">
    <source>
        <dbReference type="SAM" id="MobiDB-lite"/>
    </source>
</evidence>
<keyword evidence="1" id="KW-0677">Repeat</keyword>
<feature type="region of interest" description="Disordered" evidence="2">
    <location>
        <begin position="58"/>
        <end position="163"/>
    </location>
</feature>
<accession>A0A183TZ29</accession>
<dbReference type="GO" id="GO:0031012">
    <property type="term" value="C:extracellular matrix"/>
    <property type="evidence" value="ECO:0007669"/>
    <property type="project" value="TreeGrafter"/>
</dbReference>
<feature type="region of interest" description="Disordered" evidence="2">
    <location>
        <begin position="1"/>
        <end position="39"/>
    </location>
</feature>
<organism evidence="3 4">
    <name type="scientific">Toxocara canis</name>
    <name type="common">Canine roundworm</name>
    <dbReference type="NCBI Taxonomy" id="6265"/>
    <lineage>
        <taxon>Eukaryota</taxon>
        <taxon>Metazoa</taxon>
        <taxon>Ecdysozoa</taxon>
        <taxon>Nematoda</taxon>
        <taxon>Chromadorea</taxon>
        <taxon>Rhabditida</taxon>
        <taxon>Spirurina</taxon>
        <taxon>Ascaridomorpha</taxon>
        <taxon>Ascaridoidea</taxon>
        <taxon>Toxocaridae</taxon>
        <taxon>Toxocara</taxon>
    </lineage>
</organism>
<dbReference type="WBParaSite" id="TCNE_0000149801-mRNA-1">
    <property type="protein sequence ID" value="TCNE_0000149801-mRNA-1"/>
    <property type="gene ID" value="TCNE_0000149801"/>
</dbReference>
<dbReference type="Proteomes" id="UP000050794">
    <property type="component" value="Unassembled WGS sequence"/>
</dbReference>
<dbReference type="InterPro" id="IPR050149">
    <property type="entry name" value="Collagen_superfamily"/>
</dbReference>
<name>A0A183TZ29_TOXCA</name>
<protein>
    <submittedName>
        <fullName evidence="4">Collagen alpha-1(I) chain-like</fullName>
    </submittedName>
</protein>
<evidence type="ECO:0000256" key="1">
    <source>
        <dbReference type="ARBA" id="ARBA00022737"/>
    </source>
</evidence>
<dbReference type="InterPro" id="IPR008160">
    <property type="entry name" value="Collagen"/>
</dbReference>
<dbReference type="PANTHER" id="PTHR24023:SF1082">
    <property type="entry name" value="COLLAGEN TRIPLE HELIX REPEAT"/>
    <property type="match status" value="1"/>
</dbReference>
<feature type="compositionally biased region" description="Pro residues" evidence="2">
    <location>
        <begin position="109"/>
        <end position="118"/>
    </location>
</feature>
<proteinExistence type="predicted"/>
<reference evidence="4" key="1">
    <citation type="submission" date="2016-06" db="UniProtKB">
        <authorList>
            <consortium name="WormBaseParasite"/>
        </authorList>
    </citation>
    <scope>IDENTIFICATION</scope>
</reference>
<dbReference type="Pfam" id="PF01391">
    <property type="entry name" value="Collagen"/>
    <property type="match status" value="1"/>
</dbReference>
<evidence type="ECO:0000313" key="4">
    <source>
        <dbReference type="WBParaSite" id="TCNE_0000149801-mRNA-1"/>
    </source>
</evidence>